<gene>
    <name evidence="2" type="ORF">GCM10020366_28010</name>
</gene>
<protein>
    <recommendedName>
        <fullName evidence="1">Deoxyribonuclease NucA/NucB domain-containing protein</fullName>
    </recommendedName>
</protein>
<comment type="caution">
    <text evidence="2">The sequence shown here is derived from an EMBL/GenBank/DDBJ whole genome shotgun (WGS) entry which is preliminary data.</text>
</comment>
<keyword evidence="3" id="KW-1185">Reference proteome</keyword>
<sequence length="332" mass="34989">MCAGFPDGQWQIDRFRGCWHAGLTYTARDIRTGAPVGSAHVTITQDFQLANNRTTWVETDTLRMDSANGVVVGGLSATWTAGCSSNCQATQPVPFVPGTWLSPGQTLTGTTEFSNPQARGGIDHFAPGYTLELLSPGSIGDAPAVWATPQLRCDAQVGRSAGCVVTDAIPTYEANSSTNPVGAFGIRWAQENLAGHPGVPGGEPLHRLANRSQQSKNRNTVCGTGWAPDLLTVPTDSCDEYPFAATREGGSMPGPDCAELKPHVNLLSLPFEVQTGPDGAPIADLVHAPAPETTCARVHVPLTQNTDIGGDLGRFVTAQRIVDNGPYWVSAA</sequence>
<dbReference type="InterPro" id="IPR029476">
    <property type="entry name" value="DNase_NucA_NucB"/>
</dbReference>
<dbReference type="EMBL" id="BAAAYK010000038">
    <property type="protein sequence ID" value="GAA3357943.1"/>
    <property type="molecule type" value="Genomic_DNA"/>
</dbReference>
<proteinExistence type="predicted"/>
<dbReference type="Pfam" id="PF14040">
    <property type="entry name" value="DNase_NucA_NucB"/>
    <property type="match status" value="1"/>
</dbReference>
<evidence type="ECO:0000313" key="2">
    <source>
        <dbReference type="EMBL" id="GAA3357943.1"/>
    </source>
</evidence>
<dbReference type="Proteomes" id="UP001500483">
    <property type="component" value="Unassembled WGS sequence"/>
</dbReference>
<name>A0ABP6RTA9_9PSEU</name>
<organism evidence="2 3">
    <name type="scientific">Saccharopolyspora gregorii</name>
    <dbReference type="NCBI Taxonomy" id="33914"/>
    <lineage>
        <taxon>Bacteria</taxon>
        <taxon>Bacillati</taxon>
        <taxon>Actinomycetota</taxon>
        <taxon>Actinomycetes</taxon>
        <taxon>Pseudonocardiales</taxon>
        <taxon>Pseudonocardiaceae</taxon>
        <taxon>Saccharopolyspora</taxon>
    </lineage>
</organism>
<feature type="domain" description="Deoxyribonuclease NucA/NucB" evidence="1">
    <location>
        <begin position="211"/>
        <end position="251"/>
    </location>
</feature>
<accession>A0ABP6RTA9</accession>
<reference evidence="3" key="1">
    <citation type="journal article" date="2019" name="Int. J. Syst. Evol. Microbiol.">
        <title>The Global Catalogue of Microorganisms (GCM) 10K type strain sequencing project: providing services to taxonomists for standard genome sequencing and annotation.</title>
        <authorList>
            <consortium name="The Broad Institute Genomics Platform"/>
            <consortium name="The Broad Institute Genome Sequencing Center for Infectious Disease"/>
            <person name="Wu L."/>
            <person name="Ma J."/>
        </authorList>
    </citation>
    <scope>NUCLEOTIDE SEQUENCE [LARGE SCALE GENOMIC DNA]</scope>
    <source>
        <strain evidence="3">JCM 9687</strain>
    </source>
</reference>
<evidence type="ECO:0000259" key="1">
    <source>
        <dbReference type="Pfam" id="PF14040"/>
    </source>
</evidence>
<evidence type="ECO:0000313" key="3">
    <source>
        <dbReference type="Proteomes" id="UP001500483"/>
    </source>
</evidence>